<evidence type="ECO:0000313" key="8">
    <source>
        <dbReference type="EMBL" id="SIQ70671.1"/>
    </source>
</evidence>
<dbReference type="GO" id="GO:0016787">
    <property type="term" value="F:hydrolase activity"/>
    <property type="evidence" value="ECO:0007669"/>
    <property type="project" value="UniProtKB-KW"/>
</dbReference>
<dbReference type="GO" id="GO:0004521">
    <property type="term" value="F:RNA endonuclease activity"/>
    <property type="evidence" value="ECO:0007669"/>
    <property type="project" value="InterPro"/>
</dbReference>
<evidence type="ECO:0000256" key="2">
    <source>
        <dbReference type="ARBA" id="ARBA00022722"/>
    </source>
</evidence>
<organism evidence="8 9">
    <name type="scientific">Alkalispirochaeta americana</name>
    <dbReference type="NCBI Taxonomy" id="159291"/>
    <lineage>
        <taxon>Bacteria</taxon>
        <taxon>Pseudomonadati</taxon>
        <taxon>Spirochaetota</taxon>
        <taxon>Spirochaetia</taxon>
        <taxon>Spirochaetales</taxon>
        <taxon>Spirochaetaceae</taxon>
        <taxon>Alkalispirochaeta</taxon>
    </lineage>
</organism>
<keyword evidence="9" id="KW-1185">Reference proteome</keyword>
<dbReference type="RefSeq" id="WP_076489276.1">
    <property type="nucleotide sequence ID" value="NZ_FTMS01000013.1"/>
</dbReference>
<protein>
    <submittedName>
        <fullName evidence="8">TIGR00255 family protein</fullName>
    </submittedName>
</protein>
<sequence length="288" mass="32727">MKSMTGYATVERHSRERSCSVEVRSVNNRYLEVYTSLPAYLSFLEPNIKALVSSVAARGKVEVAVRLQEHDQKLQVRVDPRAVEAARSALEEIRNRAGLSREPSYADILAFEGVVHTERSFDQDDAAREVVSVLEETLDRWNETRRSEGSATATDMARHLERVSRCAEIFERHAGEVEQVIFQTVRDKFRDVLGDEAEEQRIYAETAALILRHSTSEEISRLHSHIRTFRELLDGNGPQGKRLDFICQEMNREINTTGSKTILSVVQTAVVEAKDAVEALREQIRNVE</sequence>
<dbReference type="STRING" id="159291.SAMN05920897_11370"/>
<dbReference type="PANTHER" id="PTHR30636">
    <property type="entry name" value="UPF0701 PROTEIN YICC"/>
    <property type="match status" value="1"/>
</dbReference>
<dbReference type="NCBIfam" id="TIGR00255">
    <property type="entry name" value="YicC/YloC family endoribonuclease"/>
    <property type="match status" value="1"/>
</dbReference>
<dbReference type="Pfam" id="PF03755">
    <property type="entry name" value="YicC-like_N"/>
    <property type="match status" value="1"/>
</dbReference>
<evidence type="ECO:0000256" key="3">
    <source>
        <dbReference type="ARBA" id="ARBA00022759"/>
    </source>
</evidence>
<dbReference type="AlphaFoldDB" id="A0A1N6UYL5"/>
<dbReference type="InterPro" id="IPR013551">
    <property type="entry name" value="YicC-like_C"/>
</dbReference>
<evidence type="ECO:0000259" key="6">
    <source>
        <dbReference type="Pfam" id="PF03755"/>
    </source>
</evidence>
<reference evidence="8 9" key="1">
    <citation type="submission" date="2017-01" db="EMBL/GenBank/DDBJ databases">
        <authorList>
            <person name="Mah S.A."/>
            <person name="Swanson W.J."/>
            <person name="Moy G.W."/>
            <person name="Vacquier V.D."/>
        </authorList>
    </citation>
    <scope>NUCLEOTIDE SEQUENCE [LARGE SCALE GENOMIC DNA]</scope>
    <source>
        <strain evidence="8 9">ASpG1</strain>
    </source>
</reference>
<feature type="domain" description="Endoribonuclease YicC-like C-terminal" evidence="7">
    <location>
        <begin position="172"/>
        <end position="288"/>
    </location>
</feature>
<name>A0A1N6UYL5_9SPIO</name>
<accession>A0A1N6UYL5</accession>
<proteinExistence type="inferred from homology"/>
<comment type="cofactor">
    <cofactor evidence="1">
        <name>a divalent metal cation</name>
        <dbReference type="ChEBI" id="CHEBI:60240"/>
    </cofactor>
</comment>
<evidence type="ECO:0000256" key="4">
    <source>
        <dbReference type="ARBA" id="ARBA00022801"/>
    </source>
</evidence>
<dbReference type="Proteomes" id="UP000186400">
    <property type="component" value="Unassembled WGS sequence"/>
</dbReference>
<feature type="domain" description="Endoribonuclease YicC-like N-terminal" evidence="6">
    <location>
        <begin position="1"/>
        <end position="152"/>
    </location>
</feature>
<dbReference type="InterPro" id="IPR013527">
    <property type="entry name" value="YicC-like_N"/>
</dbReference>
<dbReference type="Pfam" id="PF08340">
    <property type="entry name" value="YicC-like_C"/>
    <property type="match status" value="1"/>
</dbReference>
<dbReference type="PANTHER" id="PTHR30636:SF3">
    <property type="entry name" value="UPF0701 PROTEIN YICC"/>
    <property type="match status" value="1"/>
</dbReference>
<dbReference type="OrthoDB" id="9771229at2"/>
<dbReference type="InterPro" id="IPR005229">
    <property type="entry name" value="YicC/YloC-like"/>
</dbReference>
<comment type="similarity">
    <text evidence="5">Belongs to the YicC/YloC family.</text>
</comment>
<evidence type="ECO:0000259" key="7">
    <source>
        <dbReference type="Pfam" id="PF08340"/>
    </source>
</evidence>
<dbReference type="EMBL" id="FTMS01000013">
    <property type="protein sequence ID" value="SIQ70671.1"/>
    <property type="molecule type" value="Genomic_DNA"/>
</dbReference>
<keyword evidence="4" id="KW-0378">Hydrolase</keyword>
<keyword evidence="3" id="KW-0255">Endonuclease</keyword>
<evidence type="ECO:0000256" key="1">
    <source>
        <dbReference type="ARBA" id="ARBA00001968"/>
    </source>
</evidence>
<keyword evidence="2" id="KW-0540">Nuclease</keyword>
<gene>
    <name evidence="8" type="ORF">SAMN05920897_11370</name>
</gene>
<evidence type="ECO:0000313" key="9">
    <source>
        <dbReference type="Proteomes" id="UP000186400"/>
    </source>
</evidence>
<evidence type="ECO:0000256" key="5">
    <source>
        <dbReference type="ARBA" id="ARBA00035648"/>
    </source>
</evidence>